<dbReference type="STRING" id="231916.A0A409XZ22"/>
<dbReference type="Proteomes" id="UP000284706">
    <property type="component" value="Unassembled WGS sequence"/>
</dbReference>
<dbReference type="PANTHER" id="PTHR47204">
    <property type="entry name" value="OS02G0168900 PROTEIN"/>
    <property type="match status" value="1"/>
</dbReference>
<dbReference type="EMBL" id="NHYE01001402">
    <property type="protein sequence ID" value="PPQ95969.1"/>
    <property type="molecule type" value="Genomic_DNA"/>
</dbReference>
<evidence type="ECO:0000313" key="2">
    <source>
        <dbReference type="EMBL" id="PPQ95969.1"/>
    </source>
</evidence>
<keyword evidence="3" id="KW-1185">Reference proteome</keyword>
<protein>
    <submittedName>
        <fullName evidence="2">Uncharacterized protein</fullName>
    </submittedName>
</protein>
<feature type="compositionally biased region" description="Basic and acidic residues" evidence="1">
    <location>
        <begin position="188"/>
        <end position="204"/>
    </location>
</feature>
<organism evidence="2 3">
    <name type="scientific">Gymnopilus dilepis</name>
    <dbReference type="NCBI Taxonomy" id="231916"/>
    <lineage>
        <taxon>Eukaryota</taxon>
        <taxon>Fungi</taxon>
        <taxon>Dikarya</taxon>
        <taxon>Basidiomycota</taxon>
        <taxon>Agaricomycotina</taxon>
        <taxon>Agaricomycetes</taxon>
        <taxon>Agaricomycetidae</taxon>
        <taxon>Agaricales</taxon>
        <taxon>Agaricineae</taxon>
        <taxon>Hymenogastraceae</taxon>
        <taxon>Gymnopilus</taxon>
    </lineage>
</organism>
<accession>A0A409XZ22</accession>
<dbReference type="GO" id="GO:0032299">
    <property type="term" value="C:ribonuclease H2 complex"/>
    <property type="evidence" value="ECO:0007669"/>
    <property type="project" value="InterPro"/>
</dbReference>
<sequence length="311" mass="33777">MPSSQPDLVIPFAKLDLPVCNPNLMPFHINYSGPASVSAYMRTEKAASEVSTVKDENSLKVTVDPSAVEASSSTAQTEVDTLERTQDTPTVEQTIQLSIPATPSVESVESQTISVMSETTLVNESQTSLTSATSTIQSPPPLEDADKRFVSTFRGRTIHGLEIPLPPGYSGLVLQSEEKPSSSATTEDAAKSNKGKAADREAAPRPRGRLTRSAVSKRPEIITVEDGDVEMAAPEAPHDLLDATTDDASSTTPMDSRPVRQLVPKSQFSSFMLWHADRPVDKGNDEYFRTLTEWMSLAHEVSFFLQFVAPH</sequence>
<dbReference type="AlphaFoldDB" id="A0A409XZ22"/>
<feature type="region of interest" description="Disordered" evidence="1">
    <location>
        <begin position="63"/>
        <end position="87"/>
    </location>
</feature>
<gene>
    <name evidence="2" type="ORF">CVT26_016186</name>
</gene>
<dbReference type="InParanoid" id="A0A409XZ22"/>
<reference evidence="2 3" key="1">
    <citation type="journal article" date="2018" name="Evol. Lett.">
        <title>Horizontal gene cluster transfer increased hallucinogenic mushroom diversity.</title>
        <authorList>
            <person name="Reynolds H.T."/>
            <person name="Vijayakumar V."/>
            <person name="Gluck-Thaler E."/>
            <person name="Korotkin H.B."/>
            <person name="Matheny P.B."/>
            <person name="Slot J.C."/>
        </authorList>
    </citation>
    <scope>NUCLEOTIDE SEQUENCE [LARGE SCALE GENOMIC DNA]</scope>
    <source>
        <strain evidence="2 3">SRW20</strain>
    </source>
</reference>
<proteinExistence type="predicted"/>
<name>A0A409XZ22_9AGAR</name>
<dbReference type="Gene3D" id="2.40.128.680">
    <property type="match status" value="1"/>
</dbReference>
<feature type="compositionally biased region" description="Polar residues" evidence="1">
    <location>
        <begin position="69"/>
        <end position="79"/>
    </location>
</feature>
<dbReference type="InterPro" id="IPR013924">
    <property type="entry name" value="RNase_H2_suC"/>
</dbReference>
<dbReference type="OrthoDB" id="6222486at2759"/>
<dbReference type="PANTHER" id="PTHR47204:SF1">
    <property type="entry name" value="RIBONUCLEASE H2 SUBUNIT C"/>
    <property type="match status" value="1"/>
</dbReference>
<feature type="compositionally biased region" description="Polar residues" evidence="1">
    <location>
        <begin position="124"/>
        <end position="137"/>
    </location>
</feature>
<comment type="caution">
    <text evidence="2">The sequence shown here is derived from an EMBL/GenBank/DDBJ whole genome shotgun (WGS) entry which is preliminary data.</text>
</comment>
<feature type="region of interest" description="Disordered" evidence="1">
    <location>
        <begin position="124"/>
        <end position="145"/>
    </location>
</feature>
<evidence type="ECO:0000256" key="1">
    <source>
        <dbReference type="SAM" id="MobiDB-lite"/>
    </source>
</evidence>
<evidence type="ECO:0000313" key="3">
    <source>
        <dbReference type="Proteomes" id="UP000284706"/>
    </source>
</evidence>
<dbReference type="GO" id="GO:0006401">
    <property type="term" value="P:RNA catabolic process"/>
    <property type="evidence" value="ECO:0007669"/>
    <property type="project" value="InterPro"/>
</dbReference>
<feature type="region of interest" description="Disordered" evidence="1">
    <location>
        <begin position="164"/>
        <end position="225"/>
    </location>
</feature>
<dbReference type="Pfam" id="PF08615">
    <property type="entry name" value="RNase_H2_suC"/>
    <property type="match status" value="1"/>
</dbReference>